<sequence>MSYLNSRQKLILSAALDAPPKALESFKAWQNEVRLDDIDGAGIRLVPLIYKNIGRSIPDKDVAGRLKGISRYTWIRNSYRVDLCARLLGQLNSRGVSSVLLKGSALMAGITDDLSTRQMGDCDLLVADRDKHVAFEAIEREGMRTVPANWAALSEPERESFHGLTFEIPDKLQDAIDLHWRPLREVTSLELTDRFFKHARPVVVYGQQTHIPCAEHMLLHCLVHGGEADTRVSYDWIADAFLISKFAGNNLDWRLFARTALDFRLGALARHALETLQKETTIDVPQTAWDELKSAPMTFSDRLEARYRGKQDKQHTAVTETVRLLQSVRRSSPQNAELPFTRALGKMWRLFATGFVDARTSGPRSRDDEVSYPTGWHYQESTGRWTAARLSSVCLSRSPEKEFGDVLRVTVRSPRWQVFAIASGWRLLVLRPTFSGGEIAVSAHLPPTLRRKTALSLQFFVLRLWSPARRSSSRDLRWLGIFVGNIRTASSKHTAD</sequence>
<comment type="caution">
    <text evidence="1">The sequence shown here is derived from an EMBL/GenBank/DDBJ whole genome shotgun (WGS) entry which is preliminary data.</text>
</comment>
<organism evidence="1 2">
    <name type="scientific">Afipia clevelandensis ATCC 49720</name>
    <dbReference type="NCBI Taxonomy" id="883079"/>
    <lineage>
        <taxon>Bacteria</taxon>
        <taxon>Pseudomonadati</taxon>
        <taxon>Pseudomonadota</taxon>
        <taxon>Alphaproteobacteria</taxon>
        <taxon>Hyphomicrobiales</taxon>
        <taxon>Nitrobacteraceae</taxon>
        <taxon>Afipia</taxon>
    </lineage>
</organism>
<dbReference type="AlphaFoldDB" id="K8P5S2"/>
<dbReference type="PATRIC" id="fig|883079.3.peg.2945"/>
<dbReference type="Proteomes" id="UP000001095">
    <property type="component" value="Unassembled WGS sequence"/>
</dbReference>
<evidence type="ECO:0008006" key="3">
    <source>
        <dbReference type="Google" id="ProtNLM"/>
    </source>
</evidence>
<evidence type="ECO:0000313" key="1">
    <source>
        <dbReference type="EMBL" id="EKS33763.1"/>
    </source>
</evidence>
<protein>
    <recommendedName>
        <fullName evidence="3">Nucleotidyltransferase family protein</fullName>
    </recommendedName>
</protein>
<dbReference type="OrthoDB" id="8430972at2"/>
<accession>K8P5S2</accession>
<keyword evidence="2" id="KW-1185">Reference proteome</keyword>
<proteinExistence type="predicted"/>
<name>K8P5S2_9BRAD</name>
<dbReference type="HOGENOM" id="CLU_549446_0_0_5"/>
<dbReference type="EMBL" id="AGWY01000012">
    <property type="protein sequence ID" value="EKS33763.1"/>
    <property type="molecule type" value="Genomic_DNA"/>
</dbReference>
<evidence type="ECO:0000313" key="2">
    <source>
        <dbReference type="Proteomes" id="UP000001095"/>
    </source>
</evidence>
<gene>
    <name evidence="1" type="ORF">HMPREF9696_02883</name>
</gene>
<reference evidence="1 2" key="1">
    <citation type="submission" date="2012-04" db="EMBL/GenBank/DDBJ databases">
        <title>The Genome Sequence of Afipia clevelandensis ATCC 49720.</title>
        <authorList>
            <consortium name="The Broad Institute Genome Sequencing Platform"/>
            <person name="Earl A."/>
            <person name="Ward D."/>
            <person name="Feldgarden M."/>
            <person name="Gevers D."/>
            <person name="Huys G."/>
            <person name="Walker B."/>
            <person name="Young S.K."/>
            <person name="Zeng Q."/>
            <person name="Gargeya S."/>
            <person name="Fitzgerald M."/>
            <person name="Haas B."/>
            <person name="Abouelleil A."/>
            <person name="Alvarado L."/>
            <person name="Arachchi H.M."/>
            <person name="Berlin A."/>
            <person name="Chapman S.B."/>
            <person name="Goldberg J."/>
            <person name="Griggs A."/>
            <person name="Gujja S."/>
            <person name="Hansen M."/>
            <person name="Howarth C."/>
            <person name="Imamovic A."/>
            <person name="Larimer J."/>
            <person name="McCowen C."/>
            <person name="Montmayeur A."/>
            <person name="Murphy C."/>
            <person name="Neiman D."/>
            <person name="Pearson M."/>
            <person name="Priest M."/>
            <person name="Roberts A."/>
            <person name="Saif S."/>
            <person name="Shea T."/>
            <person name="Sisk P."/>
            <person name="Sykes S."/>
            <person name="Wortman J."/>
            <person name="Nusbaum C."/>
            <person name="Birren B."/>
        </authorList>
    </citation>
    <scope>NUCLEOTIDE SEQUENCE [LARGE SCALE GENOMIC DNA]</scope>
    <source>
        <strain evidence="1 2">ATCC 49720</strain>
    </source>
</reference>
<dbReference type="InterPro" id="IPR039498">
    <property type="entry name" value="NTP_transf_5"/>
</dbReference>
<dbReference type="RefSeq" id="WP_002713753.1">
    <property type="nucleotide sequence ID" value="NZ_KB375281.1"/>
</dbReference>
<dbReference type="Pfam" id="PF14907">
    <property type="entry name" value="NTP_transf_5"/>
    <property type="match status" value="1"/>
</dbReference>